<gene>
    <name evidence="2" type="ORF">CA13_63220</name>
</gene>
<dbReference type="Proteomes" id="UP000315010">
    <property type="component" value="Unassembled WGS sequence"/>
</dbReference>
<dbReference type="EMBL" id="SJPJ01000001">
    <property type="protein sequence ID" value="TWT84841.1"/>
    <property type="molecule type" value="Genomic_DNA"/>
</dbReference>
<name>A0A5C5ZDD6_9BACT</name>
<proteinExistence type="predicted"/>
<keyword evidence="3" id="KW-1185">Reference proteome</keyword>
<sequence>MMRSEFPLQTVFVSRNQDRNFNGDNITMFRFALILLGFACCEWSVLATQPPATPDRICPSETHPFYWQYKGKDVLLLGGSVDDNLFQIPDLEKHLDEMKSIGANYIRNTMSDRHDGGFELYPFRKLKSGKYDLDQWNDQYWDRFESMLRLTAARDIIVQIEIWDRFDYSRDHWLGHPFNPSNNINYTHKQSGLAGKYPKHPGQNEQPFFFTTPKQHDNALLLKYQRKFVEKLLSHSIKYGHVLYCVDNETSAEEAWATYWAEAIQRRSTKENLAVCITEMWDDWNLDGPHHRRTLDHPERYDFVDVSQNNHQKGQQHWDNFQTLRSRLVNQPRPINTVKTYGADGNKFGHTSQDGVERFWRHVIGGAASARFHRPTAGLGLSDRAKNAIRAARKLEAIVPLWDLTPSSELLTNRDANEAYVAATPGKAYVVYFPNGGSVDIDLSSTSGRWNVTWINIDTADLTPISNLQGAKREALQAPSKGNWCCAIMPNK</sequence>
<evidence type="ECO:0000259" key="1">
    <source>
        <dbReference type="Pfam" id="PF12904"/>
    </source>
</evidence>
<organism evidence="2 3">
    <name type="scientific">Novipirellula herctigrandis</name>
    <dbReference type="NCBI Taxonomy" id="2527986"/>
    <lineage>
        <taxon>Bacteria</taxon>
        <taxon>Pseudomonadati</taxon>
        <taxon>Planctomycetota</taxon>
        <taxon>Planctomycetia</taxon>
        <taxon>Pirellulales</taxon>
        <taxon>Pirellulaceae</taxon>
        <taxon>Novipirellula</taxon>
    </lineage>
</organism>
<protein>
    <recommendedName>
        <fullName evidence="1">Putative collagen-binding domain-containing protein</fullName>
    </recommendedName>
</protein>
<comment type="caution">
    <text evidence="2">The sequence shown here is derived from an EMBL/GenBank/DDBJ whole genome shotgun (WGS) entry which is preliminary data.</text>
</comment>
<dbReference type="AlphaFoldDB" id="A0A5C5ZDD6"/>
<evidence type="ECO:0000313" key="2">
    <source>
        <dbReference type="EMBL" id="TWT84841.1"/>
    </source>
</evidence>
<evidence type="ECO:0000313" key="3">
    <source>
        <dbReference type="Proteomes" id="UP000315010"/>
    </source>
</evidence>
<dbReference type="Pfam" id="PF12904">
    <property type="entry name" value="Collagen_bind_2"/>
    <property type="match status" value="1"/>
</dbReference>
<feature type="domain" description="Putative collagen-binding" evidence="1">
    <location>
        <begin position="407"/>
        <end position="482"/>
    </location>
</feature>
<dbReference type="InterPro" id="IPR017853">
    <property type="entry name" value="GH"/>
</dbReference>
<dbReference type="Gene3D" id="3.20.20.80">
    <property type="entry name" value="Glycosidases"/>
    <property type="match status" value="1"/>
</dbReference>
<dbReference type="SUPFAM" id="SSF51445">
    <property type="entry name" value="(Trans)glycosidases"/>
    <property type="match status" value="1"/>
</dbReference>
<dbReference type="InterPro" id="IPR024749">
    <property type="entry name" value="Collagen-bd_put"/>
</dbReference>
<accession>A0A5C5ZDD6</accession>
<reference evidence="2 3" key="1">
    <citation type="submission" date="2019-02" db="EMBL/GenBank/DDBJ databases">
        <title>Deep-cultivation of Planctomycetes and their phenomic and genomic characterization uncovers novel biology.</title>
        <authorList>
            <person name="Wiegand S."/>
            <person name="Jogler M."/>
            <person name="Boedeker C."/>
            <person name="Pinto D."/>
            <person name="Vollmers J."/>
            <person name="Rivas-Marin E."/>
            <person name="Kohn T."/>
            <person name="Peeters S.H."/>
            <person name="Heuer A."/>
            <person name="Rast P."/>
            <person name="Oberbeckmann S."/>
            <person name="Bunk B."/>
            <person name="Jeske O."/>
            <person name="Meyerdierks A."/>
            <person name="Storesund J.E."/>
            <person name="Kallscheuer N."/>
            <person name="Luecker S."/>
            <person name="Lage O.M."/>
            <person name="Pohl T."/>
            <person name="Merkel B.J."/>
            <person name="Hornburger P."/>
            <person name="Mueller R.-W."/>
            <person name="Bruemmer F."/>
            <person name="Labrenz M."/>
            <person name="Spormann A.M."/>
            <person name="Op Den Camp H."/>
            <person name="Overmann J."/>
            <person name="Amann R."/>
            <person name="Jetten M.S.M."/>
            <person name="Mascher T."/>
            <person name="Medema M.H."/>
            <person name="Devos D.P."/>
            <person name="Kaster A.-K."/>
            <person name="Ovreas L."/>
            <person name="Rohde M."/>
            <person name="Galperin M.Y."/>
            <person name="Jogler C."/>
        </authorList>
    </citation>
    <scope>NUCLEOTIDE SEQUENCE [LARGE SCALE GENOMIC DNA]</scope>
    <source>
        <strain evidence="2 3">CA13</strain>
    </source>
</reference>